<reference evidence="2 3" key="1">
    <citation type="journal article" date="2009" name="Stand. Genomic Sci.">
        <title>Complete genome sequence of Beutenbergia cavernae type strain (HKI 0122).</title>
        <authorList>
            <person name="Land M."/>
            <person name="Pukall R."/>
            <person name="Abt B."/>
            <person name="Goker M."/>
            <person name="Rohde M."/>
            <person name="Glavina Del Rio T."/>
            <person name="Tice H."/>
            <person name="Copeland A."/>
            <person name="Cheng J.F."/>
            <person name="Lucas S."/>
            <person name="Chen F."/>
            <person name="Nolan M."/>
            <person name="Bruce D."/>
            <person name="Goodwin L."/>
            <person name="Pitluck S."/>
            <person name="Ivanova N."/>
            <person name="Mavromatis K."/>
            <person name="Ovchinnikova G."/>
            <person name="Pati A."/>
            <person name="Chen A."/>
            <person name="Palaniappan K."/>
            <person name="Hauser L."/>
            <person name="Chang Y.J."/>
            <person name="Jefferies C.C."/>
            <person name="Saunders E."/>
            <person name="Brettin T."/>
            <person name="Detter J.C."/>
            <person name="Han C."/>
            <person name="Chain P."/>
            <person name="Bristow J."/>
            <person name="Eisen J.A."/>
            <person name="Markowitz V."/>
            <person name="Hugenholtz P."/>
            <person name="Kyrpides N.C."/>
            <person name="Klenk H.P."/>
            <person name="Lapidus A."/>
        </authorList>
    </citation>
    <scope>NUCLEOTIDE SEQUENCE [LARGE SCALE GENOMIC DNA]</scope>
    <source>
        <strain evidence="3">ATCC BAA-8 / DSM 12333 / NBRC 16432</strain>
    </source>
</reference>
<protein>
    <submittedName>
        <fullName evidence="2">Methyltransferase type 11</fullName>
    </submittedName>
</protein>
<dbReference type="eggNOG" id="COG2226">
    <property type="taxonomic scope" value="Bacteria"/>
</dbReference>
<keyword evidence="3" id="KW-1185">Reference proteome</keyword>
<proteinExistence type="predicted"/>
<dbReference type="InterPro" id="IPR013216">
    <property type="entry name" value="Methyltransf_11"/>
</dbReference>
<dbReference type="Pfam" id="PF08241">
    <property type="entry name" value="Methyltransf_11"/>
    <property type="match status" value="1"/>
</dbReference>
<gene>
    <name evidence="2" type="ordered locus">Bcav_1652</name>
</gene>
<dbReference type="SUPFAM" id="SSF53335">
    <property type="entry name" value="S-adenosyl-L-methionine-dependent methyltransferases"/>
    <property type="match status" value="1"/>
</dbReference>
<dbReference type="GO" id="GO:0008757">
    <property type="term" value="F:S-adenosylmethionine-dependent methyltransferase activity"/>
    <property type="evidence" value="ECO:0007669"/>
    <property type="project" value="InterPro"/>
</dbReference>
<evidence type="ECO:0000313" key="3">
    <source>
        <dbReference type="Proteomes" id="UP000007962"/>
    </source>
</evidence>
<dbReference type="GO" id="GO:0032259">
    <property type="term" value="P:methylation"/>
    <property type="evidence" value="ECO:0007669"/>
    <property type="project" value="UniProtKB-KW"/>
</dbReference>
<dbReference type="AlphaFoldDB" id="C5C3Z5"/>
<dbReference type="PANTHER" id="PTHR43861:SF1">
    <property type="entry name" value="TRANS-ACONITATE 2-METHYLTRANSFERASE"/>
    <property type="match status" value="1"/>
</dbReference>
<dbReference type="EMBL" id="CP001618">
    <property type="protein sequence ID" value="ACQ79908.1"/>
    <property type="molecule type" value="Genomic_DNA"/>
</dbReference>
<name>C5C3Z5_BEUC1</name>
<accession>C5C3Z5</accession>
<sequence length="262" mass="26833">MDGADPDRWSLVAQDWSRLWGDLAAPAWDALLRASEAGAGARVLDVGCGSGDLLAHLEARGLRVAGVDPAPGMLAQARARLPGADLRPGDAESLTWGDGAFDLVTAVNALQFADDVDAALAELVRVTAPGGHVAVASWAEDSRNDLATIEAAVAAADGEESLPEGELRGAGGLEALLADAGLTLVEAGLVDTPWDAADDETLVRAVLLGEDDATIATTAPVVLAAAAPFRRTDGSYRLACAFRYAVARRPAPTRAAPAAPRA</sequence>
<dbReference type="HOGENOM" id="CLU_1044395_0_0_11"/>
<dbReference type="PANTHER" id="PTHR43861">
    <property type="entry name" value="TRANS-ACONITATE 2-METHYLTRANSFERASE-RELATED"/>
    <property type="match status" value="1"/>
</dbReference>
<feature type="domain" description="Methyltransferase type 11" evidence="1">
    <location>
        <begin position="44"/>
        <end position="134"/>
    </location>
</feature>
<dbReference type="KEGG" id="bcv:Bcav_1652"/>
<dbReference type="STRING" id="471853.Bcav_1652"/>
<dbReference type="InterPro" id="IPR029063">
    <property type="entry name" value="SAM-dependent_MTases_sf"/>
</dbReference>
<dbReference type="OrthoDB" id="9795634at2"/>
<dbReference type="RefSeq" id="WP_015882148.1">
    <property type="nucleotide sequence ID" value="NC_012669.1"/>
</dbReference>
<evidence type="ECO:0000313" key="2">
    <source>
        <dbReference type="EMBL" id="ACQ79908.1"/>
    </source>
</evidence>
<dbReference type="Gene3D" id="3.40.50.150">
    <property type="entry name" value="Vaccinia Virus protein VP39"/>
    <property type="match status" value="1"/>
</dbReference>
<keyword evidence="2" id="KW-0489">Methyltransferase</keyword>
<keyword evidence="2" id="KW-0808">Transferase</keyword>
<evidence type="ECO:0000259" key="1">
    <source>
        <dbReference type="Pfam" id="PF08241"/>
    </source>
</evidence>
<organism evidence="2 3">
    <name type="scientific">Beutenbergia cavernae (strain ATCC BAA-8 / DSM 12333 / CCUG 43141 / JCM 11478 / NBRC 16432 / NCIMB 13614 / HKI 0122)</name>
    <dbReference type="NCBI Taxonomy" id="471853"/>
    <lineage>
        <taxon>Bacteria</taxon>
        <taxon>Bacillati</taxon>
        <taxon>Actinomycetota</taxon>
        <taxon>Actinomycetes</taxon>
        <taxon>Micrococcales</taxon>
        <taxon>Beutenbergiaceae</taxon>
        <taxon>Beutenbergia</taxon>
    </lineage>
</organism>
<dbReference type="Proteomes" id="UP000007962">
    <property type="component" value="Chromosome"/>
</dbReference>
<dbReference type="CDD" id="cd02440">
    <property type="entry name" value="AdoMet_MTases"/>
    <property type="match status" value="1"/>
</dbReference>